<dbReference type="Proteomes" id="UP001303373">
    <property type="component" value="Chromosome 3"/>
</dbReference>
<feature type="region of interest" description="Disordered" evidence="6">
    <location>
        <begin position="105"/>
        <end position="124"/>
    </location>
</feature>
<evidence type="ECO:0000259" key="7">
    <source>
        <dbReference type="PROSITE" id="PS50023"/>
    </source>
</evidence>
<dbReference type="PROSITE" id="PS50023">
    <property type="entry name" value="LIM_DOMAIN_2"/>
    <property type="match status" value="3"/>
</dbReference>
<feature type="domain" description="LIM zinc-binding" evidence="7">
    <location>
        <begin position="674"/>
        <end position="734"/>
    </location>
</feature>
<keyword evidence="9" id="KW-1185">Reference proteome</keyword>
<evidence type="ECO:0000256" key="5">
    <source>
        <dbReference type="SAM" id="Coils"/>
    </source>
</evidence>
<evidence type="ECO:0000256" key="1">
    <source>
        <dbReference type="ARBA" id="ARBA00022723"/>
    </source>
</evidence>
<evidence type="ECO:0000256" key="4">
    <source>
        <dbReference type="PROSITE-ProRule" id="PRU00125"/>
    </source>
</evidence>
<dbReference type="PANTHER" id="PTHR24214">
    <property type="entry name" value="PDZ AND LIM DOMAIN PROTEIN ZASP"/>
    <property type="match status" value="1"/>
</dbReference>
<proteinExistence type="predicted"/>
<dbReference type="AlphaFoldDB" id="A0AAQ3M297"/>
<feature type="compositionally biased region" description="Pro residues" evidence="6">
    <location>
        <begin position="630"/>
        <end position="643"/>
    </location>
</feature>
<dbReference type="InterPro" id="IPR001781">
    <property type="entry name" value="Znf_LIM"/>
</dbReference>
<evidence type="ECO:0000256" key="2">
    <source>
        <dbReference type="ARBA" id="ARBA00022833"/>
    </source>
</evidence>
<keyword evidence="5" id="KW-0175">Coiled coil</keyword>
<dbReference type="FunFam" id="2.10.110.10:FF:000077">
    <property type="entry name" value="LIM domain protein"/>
    <property type="match status" value="1"/>
</dbReference>
<evidence type="ECO:0000313" key="8">
    <source>
        <dbReference type="EMBL" id="WPG99676.1"/>
    </source>
</evidence>
<feature type="region of interest" description="Disordered" evidence="6">
    <location>
        <begin position="462"/>
        <end position="547"/>
    </location>
</feature>
<feature type="compositionally biased region" description="Low complexity" evidence="6">
    <location>
        <begin position="609"/>
        <end position="624"/>
    </location>
</feature>
<feature type="domain" description="LIM zinc-binding" evidence="7">
    <location>
        <begin position="836"/>
        <end position="896"/>
    </location>
</feature>
<feature type="compositionally biased region" description="Low complexity" evidence="6">
    <location>
        <begin position="28"/>
        <end position="37"/>
    </location>
</feature>
<evidence type="ECO:0000256" key="3">
    <source>
        <dbReference type="ARBA" id="ARBA00023038"/>
    </source>
</evidence>
<dbReference type="GO" id="GO:0046872">
    <property type="term" value="F:metal ion binding"/>
    <property type="evidence" value="ECO:0007669"/>
    <property type="project" value="UniProtKB-KW"/>
</dbReference>
<dbReference type="GO" id="GO:0003779">
    <property type="term" value="F:actin binding"/>
    <property type="evidence" value="ECO:0007669"/>
    <property type="project" value="TreeGrafter"/>
</dbReference>
<dbReference type="GO" id="GO:0031941">
    <property type="term" value="C:filamentous actin"/>
    <property type="evidence" value="ECO:0007669"/>
    <property type="project" value="TreeGrafter"/>
</dbReference>
<dbReference type="CDD" id="cd08368">
    <property type="entry name" value="LIM"/>
    <property type="match status" value="2"/>
</dbReference>
<dbReference type="Pfam" id="PF00412">
    <property type="entry name" value="LIM"/>
    <property type="match status" value="3"/>
</dbReference>
<feature type="domain" description="LIM zinc-binding" evidence="7">
    <location>
        <begin position="775"/>
        <end position="835"/>
    </location>
</feature>
<dbReference type="SUPFAM" id="SSF57716">
    <property type="entry name" value="Glucocorticoid receptor-like (DNA-binding domain)"/>
    <property type="match status" value="3"/>
</dbReference>
<keyword evidence="2 4" id="KW-0862">Zinc</keyword>
<feature type="region of interest" description="Disordered" evidence="6">
    <location>
        <begin position="234"/>
        <end position="269"/>
    </location>
</feature>
<feature type="compositionally biased region" description="Pro residues" evidence="6">
    <location>
        <begin position="498"/>
        <end position="507"/>
    </location>
</feature>
<dbReference type="GO" id="GO:0051371">
    <property type="term" value="F:muscle alpha-actinin binding"/>
    <property type="evidence" value="ECO:0007669"/>
    <property type="project" value="TreeGrafter"/>
</dbReference>
<dbReference type="GO" id="GO:0030695">
    <property type="term" value="F:GTPase regulator activity"/>
    <property type="evidence" value="ECO:0007669"/>
    <property type="project" value="UniProtKB-ARBA"/>
</dbReference>
<reference evidence="8 9" key="1">
    <citation type="submission" date="2023-11" db="EMBL/GenBank/DDBJ databases">
        <title>An acidophilic fungus is an integral part of prey digestion in a carnivorous sundew plant.</title>
        <authorList>
            <person name="Tsai I.J."/>
        </authorList>
    </citation>
    <scope>NUCLEOTIDE SEQUENCE [LARGE SCALE GENOMIC DNA]</scope>
    <source>
        <strain evidence="8">169a</strain>
    </source>
</reference>
<feature type="compositionally biased region" description="Polar residues" evidence="6">
    <location>
        <begin position="466"/>
        <end position="478"/>
    </location>
</feature>
<evidence type="ECO:0000256" key="6">
    <source>
        <dbReference type="SAM" id="MobiDB-lite"/>
    </source>
</evidence>
<protein>
    <recommendedName>
        <fullName evidence="7">LIM zinc-binding domain-containing protein</fullName>
    </recommendedName>
</protein>
<feature type="region of interest" description="Disordered" evidence="6">
    <location>
        <begin position="282"/>
        <end position="450"/>
    </location>
</feature>
<feature type="region of interest" description="Disordered" evidence="6">
    <location>
        <begin position="1"/>
        <end position="50"/>
    </location>
</feature>
<dbReference type="PROSITE" id="PS00478">
    <property type="entry name" value="LIM_DOMAIN_1"/>
    <property type="match status" value="2"/>
</dbReference>
<dbReference type="InterPro" id="IPR050604">
    <property type="entry name" value="PDZ-LIM_domain"/>
</dbReference>
<feature type="region of interest" description="Disordered" evidence="6">
    <location>
        <begin position="70"/>
        <end position="90"/>
    </location>
</feature>
<sequence length="896" mass="98884">MLKDKDRHLPHLTYMNDDQKATYLSNLRSARSTRPSGSRPPPPSKYGNAGLKSVESLRKHNVIEDRPILQSSSRAAPMPVPELSPQRSEANVFSRSPFAGRPLAKAPISNHQPQISPRKTSRQASMTYMERDARSAEKQEVKSLRRAMQELDLEEEQRLHAAAQSEATELVWKHQNAAKADEMGNQPFVNPDIPKAAFDLRTNFNSVATSSTNNLQNISMKKSRGLFSRASAGSAEIQNSDSPIRVESVSPPPDHVSMRKVRSPSGKSYGGLAEAVASDIARAQRRTSSGSRRIMSGEKKPFMNPNDRIWEDPQDEPTPPKRPVPQLRPVTSPVQPVYLRRNPFARVRAQQDEVARSESAPTLPVTKHHTIEIQKNPPTQSRKPLYTANEPMPRPAYNHESDNEESMTPTISGKEIRSDDIRAATGKSRKDRSPNLPQPTMVSDKPGRPIVSFQQRREIVVEELPTQMTTPHSNSPSREPSKRIASPTKSSSFNPEPLKMPSPPPPSVGRTSNPPIPVLNLPDDSDVPSIVLPEEPGVAAPHMQSTPWTPYGKDTPLRLGNAPMISIAPPTTDNSSSRYDVAPFRIGNGPSINIAPPTSGNSAPAINIGRRPGSGSSTSSRPSSQTNRAPPLPARAPDRPLPIPGHRAMPRHSATSSAPKSTPHYTPSVHASGALCAHCALPIAGRILSAAGQRFHPSCFVCHECHTNLELVAFYPEPDKKRDERLERIQARRSGFDIQIPEDMGAEEYMRQEAADGDPTLRFYCHLDFHELFSPRCKSCKTPIEGEVIVACGAEWHAGHFFCAQCGDPFDSTTPFVEKDGYAWCVGCHTNRYSSKCRKCKKPVTDVVVKALGWEWHESCFSCVECDGDFHGGQYFLRGDTQDPVCVKCEEKRLKA</sequence>
<feature type="compositionally biased region" description="Polar residues" evidence="6">
    <location>
        <begin position="109"/>
        <end position="124"/>
    </location>
</feature>
<keyword evidence="1 4" id="KW-0479">Metal-binding</keyword>
<gene>
    <name evidence="8" type="ORF">R9X50_00249500</name>
</gene>
<keyword evidence="3 4" id="KW-0440">LIM domain</keyword>
<organism evidence="8 9">
    <name type="scientific">Acrodontium crateriforme</name>
    <dbReference type="NCBI Taxonomy" id="150365"/>
    <lineage>
        <taxon>Eukaryota</taxon>
        <taxon>Fungi</taxon>
        <taxon>Dikarya</taxon>
        <taxon>Ascomycota</taxon>
        <taxon>Pezizomycotina</taxon>
        <taxon>Dothideomycetes</taxon>
        <taxon>Dothideomycetidae</taxon>
        <taxon>Mycosphaerellales</taxon>
        <taxon>Teratosphaeriaceae</taxon>
        <taxon>Acrodontium</taxon>
    </lineage>
</organism>
<feature type="region of interest" description="Disordered" evidence="6">
    <location>
        <begin position="590"/>
        <end position="667"/>
    </location>
</feature>
<feature type="compositionally biased region" description="Polar residues" evidence="6">
    <location>
        <begin position="653"/>
        <end position="665"/>
    </location>
</feature>
<evidence type="ECO:0000313" key="9">
    <source>
        <dbReference type="Proteomes" id="UP001303373"/>
    </source>
</evidence>
<dbReference type="SMART" id="SM00132">
    <property type="entry name" value="LIM"/>
    <property type="match status" value="3"/>
</dbReference>
<feature type="coiled-coil region" evidence="5">
    <location>
        <begin position="134"/>
        <end position="164"/>
    </location>
</feature>
<dbReference type="Gene3D" id="2.10.110.10">
    <property type="entry name" value="Cysteine Rich Protein"/>
    <property type="match status" value="3"/>
</dbReference>
<dbReference type="EMBL" id="CP138582">
    <property type="protein sequence ID" value="WPG99676.1"/>
    <property type="molecule type" value="Genomic_DNA"/>
</dbReference>
<dbReference type="GO" id="GO:0001725">
    <property type="term" value="C:stress fiber"/>
    <property type="evidence" value="ECO:0007669"/>
    <property type="project" value="TreeGrafter"/>
</dbReference>
<name>A0AAQ3M297_9PEZI</name>
<accession>A0AAQ3M297</accession>
<dbReference type="GO" id="GO:0030036">
    <property type="term" value="P:actin cytoskeleton organization"/>
    <property type="evidence" value="ECO:0007669"/>
    <property type="project" value="TreeGrafter"/>
</dbReference>
<dbReference type="PANTHER" id="PTHR24214:SF38">
    <property type="entry name" value="PDZ AND LIM DOMAIN PROTEIN ZASP-RELATED"/>
    <property type="match status" value="1"/>
</dbReference>